<name>A0A9Q1CUS1_CONCO</name>
<proteinExistence type="predicted"/>
<dbReference type="InterPro" id="IPR007110">
    <property type="entry name" value="Ig-like_dom"/>
</dbReference>
<dbReference type="Gene3D" id="2.60.40.10">
    <property type="entry name" value="Immunoglobulins"/>
    <property type="match status" value="2"/>
</dbReference>
<dbReference type="GO" id="GO:0016020">
    <property type="term" value="C:membrane"/>
    <property type="evidence" value="ECO:0007669"/>
    <property type="project" value="UniProtKB-SubCell"/>
</dbReference>
<evidence type="ECO:0000256" key="1">
    <source>
        <dbReference type="ARBA" id="ARBA00004370"/>
    </source>
</evidence>
<comment type="caution">
    <text evidence="6">The sequence shown here is derived from an EMBL/GenBank/DDBJ whole genome shotgun (WGS) entry which is preliminary data.</text>
</comment>
<dbReference type="Pfam" id="PF13927">
    <property type="entry name" value="Ig_3"/>
    <property type="match status" value="1"/>
</dbReference>
<keyword evidence="3" id="KW-0472">Membrane</keyword>
<dbReference type="SUPFAM" id="SSF48726">
    <property type="entry name" value="Immunoglobulin"/>
    <property type="match status" value="2"/>
</dbReference>
<dbReference type="PROSITE" id="PS50835">
    <property type="entry name" value="IG_LIKE"/>
    <property type="match status" value="1"/>
</dbReference>
<sequence>MAGSVALVSDLPAVSGDQESAGSVYGQVKLHERVGRSVEFPTEVKNSRNMMYLSKVIAHVISGEREPLSNEYDSRLQWNSSTGLFSLSGLKMEDKGLYTVVRNDGTQSVEVKYQLMVYVPVSKPNVSVISGEYPCKLMCTVERGTDATLTWYRGHEEKPYSSSPVHSAPDLYLPQTVERSGTYTCEAKNSVSTERSDPLTVGDHCKDESELQRAQQVSVLLSSCHPPPHGSNSVLGAPCLLPAPSVCSPPVSAAPSLSASQTLQSQITVTR</sequence>
<dbReference type="PANTHER" id="PTHR12080">
    <property type="entry name" value="SIGNALING LYMPHOCYTIC ACTIVATION MOLECULE"/>
    <property type="match status" value="1"/>
</dbReference>
<evidence type="ECO:0000256" key="2">
    <source>
        <dbReference type="ARBA" id="ARBA00022729"/>
    </source>
</evidence>
<evidence type="ECO:0000313" key="7">
    <source>
        <dbReference type="Proteomes" id="UP001152803"/>
    </source>
</evidence>
<organism evidence="6 7">
    <name type="scientific">Conger conger</name>
    <name type="common">Conger eel</name>
    <name type="synonym">Muraena conger</name>
    <dbReference type="NCBI Taxonomy" id="82655"/>
    <lineage>
        <taxon>Eukaryota</taxon>
        <taxon>Metazoa</taxon>
        <taxon>Chordata</taxon>
        <taxon>Craniata</taxon>
        <taxon>Vertebrata</taxon>
        <taxon>Euteleostomi</taxon>
        <taxon>Actinopterygii</taxon>
        <taxon>Neopterygii</taxon>
        <taxon>Teleostei</taxon>
        <taxon>Anguilliformes</taxon>
        <taxon>Congridae</taxon>
        <taxon>Conger</taxon>
    </lineage>
</organism>
<dbReference type="Proteomes" id="UP001152803">
    <property type="component" value="Unassembled WGS sequence"/>
</dbReference>
<gene>
    <name evidence="6" type="ORF">COCON_G00234030</name>
</gene>
<dbReference type="OrthoDB" id="9835793at2759"/>
<keyword evidence="2" id="KW-0732">Signal</keyword>
<dbReference type="InterPro" id="IPR015631">
    <property type="entry name" value="CD2/SLAM_rcpt"/>
</dbReference>
<keyword evidence="4" id="KW-0325">Glycoprotein</keyword>
<keyword evidence="7" id="KW-1185">Reference proteome</keyword>
<evidence type="ECO:0000256" key="3">
    <source>
        <dbReference type="ARBA" id="ARBA00023136"/>
    </source>
</evidence>
<protein>
    <recommendedName>
        <fullName evidence="5">Ig-like domain-containing protein</fullName>
    </recommendedName>
</protein>
<dbReference type="AlphaFoldDB" id="A0A9Q1CUS1"/>
<evidence type="ECO:0000256" key="4">
    <source>
        <dbReference type="ARBA" id="ARBA00023180"/>
    </source>
</evidence>
<dbReference type="PANTHER" id="PTHR12080:SF55">
    <property type="entry name" value="LYMPHOCYTE FUNCTION-ASSOCIATED ANTIGEN 3"/>
    <property type="match status" value="1"/>
</dbReference>
<reference evidence="6" key="1">
    <citation type="journal article" date="2023" name="Science">
        <title>Genome structures resolve the early diversification of teleost fishes.</title>
        <authorList>
            <person name="Parey E."/>
            <person name="Louis A."/>
            <person name="Montfort J."/>
            <person name="Bouchez O."/>
            <person name="Roques C."/>
            <person name="Iampietro C."/>
            <person name="Lluch J."/>
            <person name="Castinel A."/>
            <person name="Donnadieu C."/>
            <person name="Desvignes T."/>
            <person name="Floi Bucao C."/>
            <person name="Jouanno E."/>
            <person name="Wen M."/>
            <person name="Mejri S."/>
            <person name="Dirks R."/>
            <person name="Jansen H."/>
            <person name="Henkel C."/>
            <person name="Chen W.J."/>
            <person name="Zahm M."/>
            <person name="Cabau C."/>
            <person name="Klopp C."/>
            <person name="Thompson A.W."/>
            <person name="Robinson-Rechavi M."/>
            <person name="Braasch I."/>
            <person name="Lecointre G."/>
            <person name="Bobe J."/>
            <person name="Postlethwait J.H."/>
            <person name="Berthelot C."/>
            <person name="Roest Crollius H."/>
            <person name="Guiguen Y."/>
        </authorList>
    </citation>
    <scope>NUCLEOTIDE SEQUENCE</scope>
    <source>
        <strain evidence="6">Concon-B</strain>
    </source>
</reference>
<comment type="subcellular location">
    <subcellularLocation>
        <location evidence="1">Membrane</location>
    </subcellularLocation>
</comment>
<dbReference type="InterPro" id="IPR036179">
    <property type="entry name" value="Ig-like_dom_sf"/>
</dbReference>
<evidence type="ECO:0000259" key="5">
    <source>
        <dbReference type="PROSITE" id="PS50835"/>
    </source>
</evidence>
<evidence type="ECO:0000313" key="6">
    <source>
        <dbReference type="EMBL" id="KAJ8248642.1"/>
    </source>
</evidence>
<dbReference type="InterPro" id="IPR013783">
    <property type="entry name" value="Ig-like_fold"/>
</dbReference>
<feature type="domain" description="Ig-like" evidence="5">
    <location>
        <begin position="120"/>
        <end position="200"/>
    </location>
</feature>
<accession>A0A9Q1CUS1</accession>
<dbReference type="EMBL" id="JAFJMO010000175">
    <property type="protein sequence ID" value="KAJ8248642.1"/>
    <property type="molecule type" value="Genomic_DNA"/>
</dbReference>